<protein>
    <submittedName>
        <fullName evidence="1">Uncharacterized protein</fullName>
    </submittedName>
</protein>
<gene>
    <name evidence="1" type="ORF">F511_47457</name>
</gene>
<proteinExistence type="predicted"/>
<dbReference type="AlphaFoldDB" id="A0A2Z6ZXA6"/>
<evidence type="ECO:0000313" key="2">
    <source>
        <dbReference type="Proteomes" id="UP000250235"/>
    </source>
</evidence>
<dbReference type="Proteomes" id="UP000250235">
    <property type="component" value="Unassembled WGS sequence"/>
</dbReference>
<accession>A0A2Z6ZXA6</accession>
<name>A0A2Z6ZXA6_9LAMI</name>
<evidence type="ECO:0000313" key="1">
    <source>
        <dbReference type="EMBL" id="KZT75518.1"/>
    </source>
</evidence>
<keyword evidence="2" id="KW-1185">Reference proteome</keyword>
<sequence>MVAEALAVPRARRCTVGSALVDRLRAKEGGRCCTSCAIAGRRLARVVAHPRRPALRHERCCRWPPVASCWSGRAMEALVDVARAALRCAALSAMVRALPPRFRGGGAAVAGRRSGEFPEMS</sequence>
<dbReference type="EMBL" id="KV232119">
    <property type="protein sequence ID" value="KZT75518.1"/>
    <property type="molecule type" value="Genomic_DNA"/>
</dbReference>
<organism evidence="1 2">
    <name type="scientific">Dorcoceras hygrometricum</name>
    <dbReference type="NCBI Taxonomy" id="472368"/>
    <lineage>
        <taxon>Eukaryota</taxon>
        <taxon>Viridiplantae</taxon>
        <taxon>Streptophyta</taxon>
        <taxon>Embryophyta</taxon>
        <taxon>Tracheophyta</taxon>
        <taxon>Spermatophyta</taxon>
        <taxon>Magnoliopsida</taxon>
        <taxon>eudicotyledons</taxon>
        <taxon>Gunneridae</taxon>
        <taxon>Pentapetalae</taxon>
        <taxon>asterids</taxon>
        <taxon>lamiids</taxon>
        <taxon>Lamiales</taxon>
        <taxon>Gesneriaceae</taxon>
        <taxon>Didymocarpoideae</taxon>
        <taxon>Trichosporeae</taxon>
        <taxon>Loxocarpinae</taxon>
        <taxon>Dorcoceras</taxon>
    </lineage>
</organism>
<reference evidence="1 2" key="1">
    <citation type="journal article" date="2015" name="Proc. Natl. Acad. Sci. U.S.A.">
        <title>The resurrection genome of Boea hygrometrica: A blueprint for survival of dehydration.</title>
        <authorList>
            <person name="Xiao L."/>
            <person name="Yang G."/>
            <person name="Zhang L."/>
            <person name="Yang X."/>
            <person name="Zhao S."/>
            <person name="Ji Z."/>
            <person name="Zhou Q."/>
            <person name="Hu M."/>
            <person name="Wang Y."/>
            <person name="Chen M."/>
            <person name="Xu Y."/>
            <person name="Jin H."/>
            <person name="Xiao X."/>
            <person name="Hu G."/>
            <person name="Bao F."/>
            <person name="Hu Y."/>
            <person name="Wan P."/>
            <person name="Li L."/>
            <person name="Deng X."/>
            <person name="Kuang T."/>
            <person name="Xiang C."/>
            <person name="Zhu J.K."/>
            <person name="Oliver M.J."/>
            <person name="He Y."/>
        </authorList>
    </citation>
    <scope>NUCLEOTIDE SEQUENCE [LARGE SCALE GENOMIC DNA]</scope>
    <source>
        <strain evidence="2">cv. XS01</strain>
    </source>
</reference>